<reference evidence="3 4" key="1">
    <citation type="submission" date="2020-10" db="EMBL/GenBank/DDBJ databases">
        <title>Genome analysis of Massilia species.</title>
        <authorList>
            <person name="Jung D.-H."/>
        </authorList>
    </citation>
    <scope>NUCLEOTIDE SEQUENCE [LARGE SCALE GENOMIC DNA]</scope>
    <source>
        <strain evidence="4">sipir</strain>
    </source>
</reference>
<feature type="region of interest" description="Disordered" evidence="1">
    <location>
        <begin position="444"/>
        <end position="468"/>
    </location>
</feature>
<dbReference type="Pfam" id="PF19263">
    <property type="entry name" value="DUF5906"/>
    <property type="match status" value="1"/>
</dbReference>
<gene>
    <name evidence="3" type="ORF">INH39_02935</name>
</gene>
<feature type="region of interest" description="Disordered" evidence="1">
    <location>
        <begin position="81"/>
        <end position="104"/>
    </location>
</feature>
<evidence type="ECO:0000256" key="1">
    <source>
        <dbReference type="SAM" id="MobiDB-lite"/>
    </source>
</evidence>
<name>A0ABY4A7W0_9BURK</name>
<dbReference type="InterPro" id="IPR027417">
    <property type="entry name" value="P-loop_NTPase"/>
</dbReference>
<keyword evidence="4" id="KW-1185">Reference proteome</keyword>
<feature type="domain" description="NrS-1 polymerase-like helicase" evidence="2">
    <location>
        <begin position="610"/>
        <end position="719"/>
    </location>
</feature>
<evidence type="ECO:0000313" key="4">
    <source>
        <dbReference type="Proteomes" id="UP000831532"/>
    </source>
</evidence>
<organism evidence="3 4">
    <name type="scientific">Massilia violaceinigra</name>
    <dbReference type="NCBI Taxonomy" id="2045208"/>
    <lineage>
        <taxon>Bacteria</taxon>
        <taxon>Pseudomonadati</taxon>
        <taxon>Pseudomonadota</taxon>
        <taxon>Betaproteobacteria</taxon>
        <taxon>Burkholderiales</taxon>
        <taxon>Oxalobacteraceae</taxon>
        <taxon>Telluria group</taxon>
        <taxon>Massilia</taxon>
    </lineage>
</organism>
<evidence type="ECO:0000259" key="2">
    <source>
        <dbReference type="Pfam" id="PF19263"/>
    </source>
</evidence>
<evidence type="ECO:0000313" key="3">
    <source>
        <dbReference type="EMBL" id="UOD30717.1"/>
    </source>
</evidence>
<dbReference type="EMBL" id="CP063361">
    <property type="protein sequence ID" value="UOD30717.1"/>
    <property type="molecule type" value="Genomic_DNA"/>
</dbReference>
<feature type="region of interest" description="Disordered" evidence="1">
    <location>
        <begin position="387"/>
        <end position="425"/>
    </location>
</feature>
<sequence>MSDVSQVVAQMIDHDMPGLPVGHPILDAKYHRFGKGKKAWYILRETTLRSGRTVVTGAFGFFVGENRNTVPVKVDTEAMTEEERADYSRRQRAAEKAEQDKRDQAARLAANRAWDAWSRAEHVPLEHPYLVRKQIVADGVRVSSDGLLLIPMARAGQMVGMQKIGQDGEKRYSKGMDKLGAFHWLGQRPDADIIACGEGYATCCTARLSVGAMVDLPVAVAFDAGGIMAVALSLRQEYPQAHLLFLADDDYQLTGRFCERLREEFKVSVQVEIDGLSHLVLADDGAEVTITAWWRTDPEGIRYIEADMRRGRIVRTYQYKNAGVANCHAAARAVGNASVITPLFKDRAGRKLTDFNDLQVEEGMDVVGAQIALSILAAQRPVIESPAPSAAQAAPDVFEPPSNFDAGAAAPPPPGAKQPPEGDESLTHFDARFDVAALDDAQLRPGVPLAPGEGGDEQEVHKKDKPKKVYGQQHWDQVDDILENFILIYGEDLVWDCRQRMLMKLSAMRTIVQNSDVMKFWGGDARKWVLKKNIVFDPRERPSPTLSGPTATVNLFSGWKMTPKKGDCIQIQTLLSHLCNGVEELETWIARWLAYPLRNPGAKMETSIIMHGDEGSGKNFFFEKVVKAIYGEYGYVIGNAQLESNFNDWASMKLFMVADEVVTRSELKQMKGKLKYLVSGDTVIVNPKGLPEHSEANQMNFVFLSNELQPLALDKTDRRYLVIWTPPALAREFYIGVADEIARGGIEAFYHYLLYELDMGDFNEHTKPIYNKAKDALIEKSLAPAERFYREWSSGLLPLPFVTCGCTQLYEAFQIWCGRSGESKYTSQTMFSPAIERYAGSAIKKTAIKYELGHDFKQRLVFLVGNQPEGKNLRETAEGAGAVFESAVKKYRSRGGDHIEG</sequence>
<dbReference type="RefSeq" id="WP_243491948.1">
    <property type="nucleotide sequence ID" value="NZ_CP063361.1"/>
</dbReference>
<accession>A0ABY4A7W0</accession>
<dbReference type="Proteomes" id="UP000831532">
    <property type="component" value="Chromosome"/>
</dbReference>
<proteinExistence type="predicted"/>
<dbReference type="Gene3D" id="3.40.50.300">
    <property type="entry name" value="P-loop containing nucleotide triphosphate hydrolases"/>
    <property type="match status" value="1"/>
</dbReference>
<protein>
    <recommendedName>
        <fullName evidence="2">NrS-1 polymerase-like helicase domain-containing protein</fullName>
    </recommendedName>
</protein>
<dbReference type="InterPro" id="IPR045455">
    <property type="entry name" value="NrS-1_pol-like_helicase"/>
</dbReference>